<gene>
    <name evidence="6" type="ORF">DEM27_32765</name>
</gene>
<dbReference type="InterPro" id="IPR058245">
    <property type="entry name" value="NreC/VraR/RcsB-like_REC"/>
</dbReference>
<feature type="domain" description="Response regulatory" evidence="5">
    <location>
        <begin position="7"/>
        <end position="122"/>
    </location>
</feature>
<evidence type="ECO:0000256" key="2">
    <source>
        <dbReference type="ARBA" id="ARBA00023125"/>
    </source>
</evidence>
<organism evidence="6 7">
    <name type="scientific">Metarhizobium album</name>
    <dbReference type="NCBI Taxonomy" id="2182425"/>
    <lineage>
        <taxon>Bacteria</taxon>
        <taxon>Pseudomonadati</taxon>
        <taxon>Pseudomonadota</taxon>
        <taxon>Alphaproteobacteria</taxon>
        <taxon>Hyphomicrobiales</taxon>
        <taxon>Rhizobiaceae</taxon>
        <taxon>Metarhizobium</taxon>
    </lineage>
</organism>
<dbReference type="InterPro" id="IPR011006">
    <property type="entry name" value="CheY-like_superfamily"/>
</dbReference>
<dbReference type="PROSITE" id="PS00622">
    <property type="entry name" value="HTH_LUXR_1"/>
    <property type="match status" value="1"/>
</dbReference>
<dbReference type="CDD" id="cd06170">
    <property type="entry name" value="LuxR_C_like"/>
    <property type="match status" value="1"/>
</dbReference>
<evidence type="ECO:0000313" key="6">
    <source>
        <dbReference type="EMBL" id="PWE52112.1"/>
    </source>
</evidence>
<evidence type="ECO:0000256" key="3">
    <source>
        <dbReference type="PROSITE-ProRule" id="PRU00169"/>
    </source>
</evidence>
<dbReference type="InterPro" id="IPR000792">
    <property type="entry name" value="Tscrpt_reg_LuxR_C"/>
</dbReference>
<evidence type="ECO:0000259" key="4">
    <source>
        <dbReference type="PROSITE" id="PS50043"/>
    </source>
</evidence>
<keyword evidence="1 3" id="KW-0597">Phosphoprotein</keyword>
<accession>A0A2U2DFN8</accession>
<evidence type="ECO:0000259" key="5">
    <source>
        <dbReference type="PROSITE" id="PS50110"/>
    </source>
</evidence>
<name>A0A2U2DFN8_9HYPH</name>
<feature type="modified residue" description="4-aspartylphosphate" evidence="3">
    <location>
        <position position="58"/>
    </location>
</feature>
<dbReference type="InterPro" id="IPR016032">
    <property type="entry name" value="Sig_transdc_resp-reg_C-effctor"/>
</dbReference>
<reference evidence="6 7" key="1">
    <citation type="submission" date="2018-05" db="EMBL/GenBank/DDBJ databases">
        <title>The draft genome of strain NS-104.</title>
        <authorList>
            <person name="Hang P."/>
            <person name="Jiang J."/>
        </authorList>
    </citation>
    <scope>NUCLEOTIDE SEQUENCE [LARGE SCALE GENOMIC DNA]</scope>
    <source>
        <strain evidence="6 7">NS-104</strain>
    </source>
</reference>
<keyword evidence="2 6" id="KW-0238">DNA-binding</keyword>
<keyword evidence="7" id="KW-1185">Reference proteome</keyword>
<protein>
    <submittedName>
        <fullName evidence="6">DNA-binding response regulator</fullName>
    </submittedName>
</protein>
<dbReference type="PANTHER" id="PTHR43214">
    <property type="entry name" value="TWO-COMPONENT RESPONSE REGULATOR"/>
    <property type="match status" value="1"/>
</dbReference>
<dbReference type="SMART" id="SM00421">
    <property type="entry name" value="HTH_LUXR"/>
    <property type="match status" value="1"/>
</dbReference>
<dbReference type="PROSITE" id="PS50043">
    <property type="entry name" value="HTH_LUXR_2"/>
    <property type="match status" value="1"/>
</dbReference>
<evidence type="ECO:0000256" key="1">
    <source>
        <dbReference type="ARBA" id="ARBA00022553"/>
    </source>
</evidence>
<dbReference type="GO" id="GO:0003677">
    <property type="term" value="F:DNA binding"/>
    <property type="evidence" value="ECO:0007669"/>
    <property type="project" value="UniProtKB-KW"/>
</dbReference>
<dbReference type="PROSITE" id="PS50110">
    <property type="entry name" value="RESPONSE_REGULATORY"/>
    <property type="match status" value="1"/>
</dbReference>
<evidence type="ECO:0000313" key="7">
    <source>
        <dbReference type="Proteomes" id="UP000245252"/>
    </source>
</evidence>
<dbReference type="OrthoDB" id="9814495at2"/>
<dbReference type="SUPFAM" id="SSF52172">
    <property type="entry name" value="CheY-like"/>
    <property type="match status" value="1"/>
</dbReference>
<dbReference type="Pfam" id="PF00196">
    <property type="entry name" value="GerE"/>
    <property type="match status" value="1"/>
</dbReference>
<proteinExistence type="predicted"/>
<dbReference type="Proteomes" id="UP000245252">
    <property type="component" value="Unassembled WGS sequence"/>
</dbReference>
<dbReference type="InterPro" id="IPR001789">
    <property type="entry name" value="Sig_transdc_resp-reg_receiver"/>
</dbReference>
<dbReference type="EMBL" id="QFBC01000036">
    <property type="protein sequence ID" value="PWE52112.1"/>
    <property type="molecule type" value="Genomic_DNA"/>
</dbReference>
<dbReference type="Pfam" id="PF00072">
    <property type="entry name" value="Response_reg"/>
    <property type="match status" value="1"/>
</dbReference>
<dbReference type="AlphaFoldDB" id="A0A2U2DFN8"/>
<dbReference type="Gene3D" id="3.40.50.2300">
    <property type="match status" value="1"/>
</dbReference>
<dbReference type="RefSeq" id="WP_109462418.1">
    <property type="nucleotide sequence ID" value="NZ_QFBC01000036.1"/>
</dbReference>
<dbReference type="SUPFAM" id="SSF46894">
    <property type="entry name" value="C-terminal effector domain of the bipartite response regulators"/>
    <property type="match status" value="1"/>
</dbReference>
<dbReference type="SMART" id="SM00448">
    <property type="entry name" value="REC"/>
    <property type="match status" value="1"/>
</dbReference>
<dbReference type="CDD" id="cd17535">
    <property type="entry name" value="REC_NarL-like"/>
    <property type="match status" value="1"/>
</dbReference>
<comment type="caution">
    <text evidence="6">The sequence shown here is derived from an EMBL/GenBank/DDBJ whole genome shotgun (WGS) entry which is preliminary data.</text>
</comment>
<dbReference type="GO" id="GO:0000160">
    <property type="term" value="P:phosphorelay signal transduction system"/>
    <property type="evidence" value="ECO:0007669"/>
    <property type="project" value="InterPro"/>
</dbReference>
<dbReference type="InterPro" id="IPR039420">
    <property type="entry name" value="WalR-like"/>
</dbReference>
<sequence length="214" mass="22969">MTHNRIEIAVIDDHPLFREGVVFSLSEEEDCKVVASGASAGEAIRIAQELKPDIILLDISLPGGGLDAISDILSFHPKARIVMLTASEAVGDVSEALRRGACGYVLKGVGSQELGNIIRGIFDGDQYVSPSLSAQIISSLSAPAQPDRLGRLTDREREILDLVSIGLSNKRIALKLELQEKTVKHHVSSVLAKLGVQNRTEAAMVLRDLRGLSA</sequence>
<feature type="domain" description="HTH luxR-type" evidence="4">
    <location>
        <begin position="145"/>
        <end position="210"/>
    </location>
</feature>
<dbReference type="PANTHER" id="PTHR43214:SF43">
    <property type="entry name" value="TWO-COMPONENT RESPONSE REGULATOR"/>
    <property type="match status" value="1"/>
</dbReference>
<dbReference type="GO" id="GO:0006355">
    <property type="term" value="P:regulation of DNA-templated transcription"/>
    <property type="evidence" value="ECO:0007669"/>
    <property type="project" value="InterPro"/>
</dbReference>
<dbReference type="PRINTS" id="PR00038">
    <property type="entry name" value="HTHLUXR"/>
</dbReference>